<keyword evidence="5" id="KW-0963">Cytoplasm</keyword>
<dbReference type="InterPro" id="IPR036282">
    <property type="entry name" value="Glutathione-S-Trfase_C_sf"/>
</dbReference>
<dbReference type="SUPFAM" id="SSF47616">
    <property type="entry name" value="GST C-terminal domain-like"/>
    <property type="match status" value="1"/>
</dbReference>
<evidence type="ECO:0000256" key="12">
    <source>
        <dbReference type="ARBA" id="ARBA00055859"/>
    </source>
</evidence>
<evidence type="ECO:0000256" key="8">
    <source>
        <dbReference type="ARBA" id="ARBA00023316"/>
    </source>
</evidence>
<dbReference type="InterPro" id="IPR047047">
    <property type="entry name" value="GST_Omega-like_C"/>
</dbReference>
<evidence type="ECO:0000259" key="14">
    <source>
        <dbReference type="PROSITE" id="PS50405"/>
    </source>
</evidence>
<keyword evidence="7" id="KW-0560">Oxidoreductase</keyword>
<dbReference type="EC" id="2.5.1.18" evidence="4"/>
<dbReference type="InterPro" id="IPR016639">
    <property type="entry name" value="GST_Omega/GSH"/>
</dbReference>
<dbReference type="SFLD" id="SFLDS00019">
    <property type="entry name" value="Glutathione_Transferase_(cytos"/>
    <property type="match status" value="1"/>
</dbReference>
<dbReference type="OrthoDB" id="2309723at2759"/>
<dbReference type="GO" id="GO:0071555">
    <property type="term" value="P:cell wall organization"/>
    <property type="evidence" value="ECO:0007669"/>
    <property type="project" value="UniProtKB-KW"/>
</dbReference>
<dbReference type="EC" id="1.8.5.1" evidence="3"/>
<dbReference type="PANTHER" id="PTHR32419">
    <property type="entry name" value="GLUTATHIONYL-HYDROQUINONE REDUCTASE"/>
    <property type="match status" value="1"/>
</dbReference>
<dbReference type="SFLD" id="SFLDG01148">
    <property type="entry name" value="Xi_(cytGST)"/>
    <property type="match status" value="1"/>
</dbReference>
<evidence type="ECO:0000256" key="13">
    <source>
        <dbReference type="ARBA" id="ARBA00070045"/>
    </source>
</evidence>
<comment type="similarity">
    <text evidence="2">Belongs to the GST superfamily. Omega family.</text>
</comment>
<comment type="catalytic activity">
    <reaction evidence="10">
        <text>RX + glutathione = an S-substituted glutathione + a halide anion + H(+)</text>
        <dbReference type="Rhea" id="RHEA:16437"/>
        <dbReference type="ChEBI" id="CHEBI:15378"/>
        <dbReference type="ChEBI" id="CHEBI:16042"/>
        <dbReference type="ChEBI" id="CHEBI:17792"/>
        <dbReference type="ChEBI" id="CHEBI:57925"/>
        <dbReference type="ChEBI" id="CHEBI:90779"/>
        <dbReference type="EC" id="2.5.1.18"/>
    </reaction>
</comment>
<feature type="domain" description="GST C-terminal" evidence="14">
    <location>
        <begin position="225"/>
        <end position="358"/>
    </location>
</feature>
<dbReference type="GO" id="GO:0004364">
    <property type="term" value="F:glutathione transferase activity"/>
    <property type="evidence" value="ECO:0007669"/>
    <property type="project" value="UniProtKB-EC"/>
</dbReference>
<comment type="subcellular location">
    <subcellularLocation>
        <location evidence="1">Cytoplasm</location>
    </subcellularLocation>
</comment>
<evidence type="ECO:0000256" key="1">
    <source>
        <dbReference type="ARBA" id="ARBA00004496"/>
    </source>
</evidence>
<dbReference type="InterPro" id="IPR036249">
    <property type="entry name" value="Thioredoxin-like_sf"/>
</dbReference>
<dbReference type="CDD" id="cd03190">
    <property type="entry name" value="GST_C_Omega_like"/>
    <property type="match status" value="1"/>
</dbReference>
<keyword evidence="16" id="KW-1185">Reference proteome</keyword>
<keyword evidence="8" id="KW-0961">Cell wall biogenesis/degradation</keyword>
<comment type="catalytic activity">
    <reaction evidence="11">
        <text>L-dehydroascorbate + 2 glutathione = glutathione disulfide + L-ascorbate</text>
        <dbReference type="Rhea" id="RHEA:24424"/>
        <dbReference type="ChEBI" id="CHEBI:38290"/>
        <dbReference type="ChEBI" id="CHEBI:57925"/>
        <dbReference type="ChEBI" id="CHEBI:58297"/>
        <dbReference type="ChEBI" id="CHEBI:58539"/>
        <dbReference type="EC" id="1.8.5.1"/>
    </reaction>
</comment>
<comment type="caution">
    <text evidence="15">The sequence shown here is derived from an EMBL/GenBank/DDBJ whole genome shotgun (WGS) entry which is preliminary data.</text>
</comment>
<gene>
    <name evidence="15" type="ORF">CCHL11_01157</name>
</gene>
<name>A0A1Q8S7I9_9PEZI</name>
<dbReference type="PROSITE" id="PS50405">
    <property type="entry name" value="GST_CTER"/>
    <property type="match status" value="1"/>
</dbReference>
<dbReference type="EMBL" id="MPGH01000008">
    <property type="protein sequence ID" value="OLN97372.1"/>
    <property type="molecule type" value="Genomic_DNA"/>
</dbReference>
<keyword evidence="6 15" id="KW-0808">Transferase</keyword>
<reference evidence="15 16" key="1">
    <citation type="submission" date="2016-11" db="EMBL/GenBank/DDBJ databases">
        <title>Draft Genome Assembly of Colletotrichum chlorophyti a pathogen of herbaceous plants.</title>
        <authorList>
            <person name="Gan P."/>
            <person name="Narusaka M."/>
            <person name="Tsushima A."/>
            <person name="Narusaka Y."/>
            <person name="Takano Y."/>
            <person name="Shirasu K."/>
        </authorList>
    </citation>
    <scope>NUCLEOTIDE SEQUENCE [LARGE SCALE GENOMIC DNA]</scope>
    <source>
        <strain evidence="15 16">NTL11</strain>
    </source>
</reference>
<organism evidence="15 16">
    <name type="scientific">Colletotrichum chlorophyti</name>
    <dbReference type="NCBI Taxonomy" id="708187"/>
    <lineage>
        <taxon>Eukaryota</taxon>
        <taxon>Fungi</taxon>
        <taxon>Dikarya</taxon>
        <taxon>Ascomycota</taxon>
        <taxon>Pezizomycotina</taxon>
        <taxon>Sordariomycetes</taxon>
        <taxon>Hypocreomycetidae</taxon>
        <taxon>Glomerellales</taxon>
        <taxon>Glomerellaceae</taxon>
        <taxon>Colletotrichum</taxon>
    </lineage>
</organism>
<dbReference type="SUPFAM" id="SSF52833">
    <property type="entry name" value="Thioredoxin-like"/>
    <property type="match status" value="1"/>
</dbReference>
<dbReference type="AlphaFoldDB" id="A0A1Q8S7I9"/>
<dbReference type="SFLD" id="SFLDG01206">
    <property type="entry name" value="Xi.1"/>
    <property type="match status" value="1"/>
</dbReference>
<evidence type="ECO:0000256" key="2">
    <source>
        <dbReference type="ARBA" id="ARBA00011067"/>
    </source>
</evidence>
<evidence type="ECO:0000256" key="7">
    <source>
        <dbReference type="ARBA" id="ARBA00023002"/>
    </source>
</evidence>
<dbReference type="Pfam" id="PF13410">
    <property type="entry name" value="GST_C_2"/>
    <property type="match status" value="1"/>
</dbReference>
<evidence type="ECO:0000313" key="15">
    <source>
        <dbReference type="EMBL" id="OLN97372.1"/>
    </source>
</evidence>
<dbReference type="PANTHER" id="PTHR32419:SF6">
    <property type="entry name" value="GLUTATHIONE S-TRANSFERASE OMEGA-LIKE 1-RELATED"/>
    <property type="match status" value="1"/>
</dbReference>
<dbReference type="STRING" id="708187.A0A1Q8S7I9"/>
<proteinExistence type="inferred from homology"/>
<evidence type="ECO:0000256" key="9">
    <source>
        <dbReference type="ARBA" id="ARBA00032186"/>
    </source>
</evidence>
<evidence type="ECO:0000256" key="4">
    <source>
        <dbReference type="ARBA" id="ARBA00012452"/>
    </source>
</evidence>
<sequence length="390" mass="45490">MHHRQLTRLASFYKSTAIRFHPTRALSSTAASHLRLPSPLTPFPRLLQTQQIRMASKVTDWVKPGDKSGEFKRQQSSFRDWISREQGAKFAPEKGRYHLYVSYACPWACRTLITRKLKGLEDIISYSVVHWHLGEKGWRFVEKGEDVPGDNVVPDPVPGHEGYTHLRDLYFESEPEYAGRFTVPVLYDTKLKTIVSNESSEIIRMLYTEFDDLVEEKYRQVNLYPEALRSKIDETNEWTYDKINNGVYKSGFATTQEAYERNVVALFEALDKAEAHLASTHKEGPYYFGKDITEADIRLFVTLIRFDPVYVQHFKCNIRDIRSGYPYLHKWMRNLYWNVPAFHDTTQFEHIKWHYTKSHTQINPFSITPVGPLPHILPLDEEVPAVSTKL</sequence>
<evidence type="ECO:0000313" key="16">
    <source>
        <dbReference type="Proteomes" id="UP000186583"/>
    </source>
</evidence>
<dbReference type="Gene3D" id="3.40.30.10">
    <property type="entry name" value="Glutaredoxin"/>
    <property type="match status" value="1"/>
</dbReference>
<dbReference type="Gene3D" id="1.20.1050.10">
    <property type="match status" value="1"/>
</dbReference>
<dbReference type="GO" id="GO:0005737">
    <property type="term" value="C:cytoplasm"/>
    <property type="evidence" value="ECO:0007669"/>
    <property type="project" value="UniProtKB-SubCell"/>
</dbReference>
<dbReference type="InterPro" id="IPR004045">
    <property type="entry name" value="Glutathione_S-Trfase_N"/>
</dbReference>
<evidence type="ECO:0000256" key="10">
    <source>
        <dbReference type="ARBA" id="ARBA00047960"/>
    </source>
</evidence>
<dbReference type="FunFam" id="3.40.30.10:FF:000162">
    <property type="entry name" value="Glutathione S-transferase Gst3"/>
    <property type="match status" value="1"/>
</dbReference>
<comment type="function">
    <text evidence="12">Active as '1-Cys' thiol transferase against beta-hydroxyethyl disulfide (HED), as dehydroascorbate reductase and as dimethylarsinic acid reductase, while not active against the standard GST substrate 1-chloro-2,4-dinitrobenzene (CDNB). May be involved in cell wall organization and biogenesis.</text>
</comment>
<dbReference type="Proteomes" id="UP000186583">
    <property type="component" value="Unassembled WGS sequence"/>
</dbReference>
<dbReference type="InterPro" id="IPR010987">
    <property type="entry name" value="Glutathione-S-Trfase_C-like"/>
</dbReference>
<evidence type="ECO:0000256" key="5">
    <source>
        <dbReference type="ARBA" id="ARBA00022490"/>
    </source>
</evidence>
<dbReference type="FunFam" id="1.20.1050.10:FF:000038">
    <property type="entry name" value="Glutathione S-transferase omega-like 2"/>
    <property type="match status" value="1"/>
</dbReference>
<evidence type="ECO:0000256" key="6">
    <source>
        <dbReference type="ARBA" id="ARBA00022679"/>
    </source>
</evidence>
<accession>A0A1Q8S7I9</accession>
<dbReference type="GO" id="GO:0045174">
    <property type="term" value="F:glutathione dehydrogenase (ascorbate) activity"/>
    <property type="evidence" value="ECO:0007669"/>
    <property type="project" value="UniProtKB-EC"/>
</dbReference>
<dbReference type="InterPro" id="IPR040079">
    <property type="entry name" value="Glutathione_S-Trfase"/>
</dbReference>
<protein>
    <recommendedName>
        <fullName evidence="13">Glutathione S-transferase omega-like 2</fullName>
        <ecNumber evidence="3">1.8.5.1</ecNumber>
        <ecNumber evidence="4">2.5.1.18</ecNumber>
    </recommendedName>
    <alternativeName>
        <fullName evidence="9">Glutathione-dependent dehydroascorbate reductase</fullName>
    </alternativeName>
</protein>
<evidence type="ECO:0000256" key="11">
    <source>
        <dbReference type="ARBA" id="ARBA00049544"/>
    </source>
</evidence>
<dbReference type="Pfam" id="PF13409">
    <property type="entry name" value="GST_N_2"/>
    <property type="match status" value="1"/>
</dbReference>
<evidence type="ECO:0000256" key="3">
    <source>
        <dbReference type="ARBA" id="ARBA00012436"/>
    </source>
</evidence>